<organism evidence="16 17">
    <name type="scientific">Rhizomicrobium palustre</name>
    <dbReference type="NCBI Taxonomy" id="189966"/>
    <lineage>
        <taxon>Bacteria</taxon>
        <taxon>Pseudomonadati</taxon>
        <taxon>Pseudomonadota</taxon>
        <taxon>Alphaproteobacteria</taxon>
        <taxon>Micropepsales</taxon>
        <taxon>Micropepsaceae</taxon>
        <taxon>Rhizomicrobium</taxon>
    </lineage>
</organism>
<comment type="cofactor">
    <cofactor evidence="2">
        <name>Mg(2+)</name>
        <dbReference type="ChEBI" id="CHEBI:18420"/>
    </cofactor>
</comment>
<dbReference type="InterPro" id="IPR036618">
    <property type="entry name" value="PtsI_HPr-bd_sf"/>
</dbReference>
<dbReference type="InterPro" id="IPR000032">
    <property type="entry name" value="HPr-like"/>
</dbReference>
<gene>
    <name evidence="16" type="ORF">FHS83_000742</name>
</gene>
<evidence type="ECO:0000256" key="7">
    <source>
        <dbReference type="ARBA" id="ARBA00022490"/>
    </source>
</evidence>
<protein>
    <recommendedName>
        <fullName evidence="5">phosphoenolpyruvate--protein phosphotransferase</fullName>
        <ecNumber evidence="5">2.7.3.9</ecNumber>
    </recommendedName>
</protein>
<dbReference type="FunFam" id="2.70.70.10:FF:000001">
    <property type="entry name" value="PTS system glucose-specific IIA component"/>
    <property type="match status" value="1"/>
</dbReference>
<name>A0A846MVC8_9PROT</name>
<dbReference type="RefSeq" id="WP_167081011.1">
    <property type="nucleotide sequence ID" value="NZ_BAAADC010000001.1"/>
</dbReference>
<evidence type="ECO:0000259" key="15">
    <source>
        <dbReference type="PROSITE" id="PS51350"/>
    </source>
</evidence>
<dbReference type="PROSITE" id="PS51350">
    <property type="entry name" value="PTS_HPR_DOM"/>
    <property type="match status" value="1"/>
</dbReference>
<comment type="catalytic activity">
    <reaction evidence="1">
        <text>L-histidyl-[protein] + phosphoenolpyruvate = N(pros)-phospho-L-histidyl-[protein] + pyruvate</text>
        <dbReference type="Rhea" id="RHEA:23880"/>
        <dbReference type="Rhea" id="RHEA-COMP:9745"/>
        <dbReference type="Rhea" id="RHEA-COMP:9746"/>
        <dbReference type="ChEBI" id="CHEBI:15361"/>
        <dbReference type="ChEBI" id="CHEBI:29979"/>
        <dbReference type="ChEBI" id="CHEBI:58702"/>
        <dbReference type="ChEBI" id="CHEBI:64837"/>
        <dbReference type="EC" id="2.7.3.9"/>
    </reaction>
</comment>
<keyword evidence="8" id="KW-0762">Sugar transport</keyword>
<comment type="caution">
    <text evidence="16">The sequence shown here is derived from an EMBL/GenBank/DDBJ whole genome shotgun (WGS) entry which is preliminary data.</text>
</comment>
<feature type="domain" description="HPr" evidence="15">
    <location>
        <begin position="162"/>
        <end position="249"/>
    </location>
</feature>
<dbReference type="InterPro" id="IPR015813">
    <property type="entry name" value="Pyrv/PenolPyrv_kinase-like_dom"/>
</dbReference>
<dbReference type="InterPro" id="IPR001020">
    <property type="entry name" value="PTS_HPr_His_P_site"/>
</dbReference>
<dbReference type="PANTHER" id="PTHR46244">
    <property type="entry name" value="PHOSPHOENOLPYRUVATE-PROTEIN PHOSPHOTRANSFERASE"/>
    <property type="match status" value="1"/>
</dbReference>
<evidence type="ECO:0000313" key="17">
    <source>
        <dbReference type="Proteomes" id="UP000570514"/>
    </source>
</evidence>
<dbReference type="NCBIfam" id="TIGR00830">
    <property type="entry name" value="PTBA"/>
    <property type="match status" value="1"/>
</dbReference>
<dbReference type="NCBIfam" id="TIGR01417">
    <property type="entry name" value="PTS_I_fam"/>
    <property type="match status" value="1"/>
</dbReference>
<evidence type="ECO:0000259" key="14">
    <source>
        <dbReference type="PROSITE" id="PS51093"/>
    </source>
</evidence>
<dbReference type="SUPFAM" id="SSF51621">
    <property type="entry name" value="Phosphoenolpyruvate/pyruvate domain"/>
    <property type="match status" value="1"/>
</dbReference>
<dbReference type="Gene3D" id="3.20.20.60">
    <property type="entry name" value="Phosphoenolpyruvate-binding domains"/>
    <property type="match status" value="1"/>
</dbReference>
<dbReference type="GO" id="GO:0016301">
    <property type="term" value="F:kinase activity"/>
    <property type="evidence" value="ECO:0007669"/>
    <property type="project" value="UniProtKB-KW"/>
</dbReference>
<keyword evidence="17" id="KW-1185">Reference proteome</keyword>
<dbReference type="SUPFAM" id="SSF47831">
    <property type="entry name" value="Enzyme I of the PEP:sugar phosphotransferase system HPr-binding (sub)domain"/>
    <property type="match status" value="1"/>
</dbReference>
<dbReference type="InterPro" id="IPR035895">
    <property type="entry name" value="HPr-like_sf"/>
</dbReference>
<dbReference type="SUPFAM" id="SSF51261">
    <property type="entry name" value="Duplicated hybrid motif"/>
    <property type="match status" value="1"/>
</dbReference>
<keyword evidence="12" id="KW-0418">Kinase</keyword>
<dbReference type="SUPFAM" id="SSF52009">
    <property type="entry name" value="Phosphohistidine domain"/>
    <property type="match status" value="1"/>
</dbReference>
<dbReference type="PRINTS" id="PR01736">
    <property type="entry name" value="PHPHTRNFRASE"/>
</dbReference>
<dbReference type="EMBL" id="JAASRM010000001">
    <property type="protein sequence ID" value="NIK87424.1"/>
    <property type="molecule type" value="Genomic_DNA"/>
</dbReference>
<evidence type="ECO:0000256" key="12">
    <source>
        <dbReference type="ARBA" id="ARBA00022777"/>
    </source>
</evidence>
<dbReference type="PRINTS" id="PR00107">
    <property type="entry name" value="PHOSPHOCPHPR"/>
</dbReference>
<dbReference type="InterPro" id="IPR011055">
    <property type="entry name" value="Dup_hybrid_motif"/>
</dbReference>
<evidence type="ECO:0000256" key="5">
    <source>
        <dbReference type="ARBA" id="ARBA00012232"/>
    </source>
</evidence>
<feature type="domain" description="PTS EIIA type-1" evidence="14">
    <location>
        <begin position="21"/>
        <end position="123"/>
    </location>
</feature>
<dbReference type="Gene3D" id="2.70.70.10">
    <property type="entry name" value="Glucose Permease (Domain IIA)"/>
    <property type="match status" value="1"/>
</dbReference>
<dbReference type="Pfam" id="PF05524">
    <property type="entry name" value="PEP-utilisers_N"/>
    <property type="match status" value="1"/>
</dbReference>
<dbReference type="InterPro" id="IPR036637">
    <property type="entry name" value="Phosphohistidine_dom_sf"/>
</dbReference>
<dbReference type="PROSITE" id="PS51093">
    <property type="entry name" value="PTS_EIIA_TYPE_1"/>
    <property type="match status" value="1"/>
</dbReference>
<dbReference type="InterPro" id="IPR001127">
    <property type="entry name" value="PTS_EIIA_1_perm"/>
</dbReference>
<dbReference type="AlphaFoldDB" id="A0A846MVC8"/>
<dbReference type="InterPro" id="IPR008731">
    <property type="entry name" value="PTS_EIN"/>
</dbReference>
<dbReference type="InterPro" id="IPR040442">
    <property type="entry name" value="Pyrv_kinase-like_dom_sf"/>
</dbReference>
<dbReference type="Pfam" id="PF00391">
    <property type="entry name" value="PEP-utilizers"/>
    <property type="match status" value="1"/>
</dbReference>
<evidence type="ECO:0000256" key="11">
    <source>
        <dbReference type="ARBA" id="ARBA00022723"/>
    </source>
</evidence>
<dbReference type="InterPro" id="IPR023151">
    <property type="entry name" value="PEP_util_CS"/>
</dbReference>
<keyword evidence="11" id="KW-0479">Metal-binding</keyword>
<keyword evidence="9" id="KW-0808">Transferase</keyword>
<dbReference type="SUPFAM" id="SSF55594">
    <property type="entry name" value="HPr-like"/>
    <property type="match status" value="1"/>
</dbReference>
<keyword evidence="7" id="KW-0963">Cytoplasm</keyword>
<proteinExistence type="inferred from homology"/>
<evidence type="ECO:0000256" key="2">
    <source>
        <dbReference type="ARBA" id="ARBA00001946"/>
    </source>
</evidence>
<evidence type="ECO:0000256" key="3">
    <source>
        <dbReference type="ARBA" id="ARBA00004496"/>
    </source>
</evidence>
<evidence type="ECO:0000256" key="8">
    <source>
        <dbReference type="ARBA" id="ARBA00022597"/>
    </source>
</evidence>
<dbReference type="InterPro" id="IPR006318">
    <property type="entry name" value="PTS_EI-like"/>
</dbReference>
<evidence type="ECO:0000256" key="1">
    <source>
        <dbReference type="ARBA" id="ARBA00000683"/>
    </source>
</evidence>
<evidence type="ECO:0000256" key="10">
    <source>
        <dbReference type="ARBA" id="ARBA00022683"/>
    </source>
</evidence>
<dbReference type="PROSITE" id="PS00369">
    <property type="entry name" value="PTS_HPR_HIS"/>
    <property type="match status" value="1"/>
</dbReference>
<dbReference type="Proteomes" id="UP000570514">
    <property type="component" value="Unassembled WGS sequence"/>
</dbReference>
<dbReference type="Gene3D" id="3.30.1340.10">
    <property type="entry name" value="HPr-like"/>
    <property type="match status" value="1"/>
</dbReference>
<dbReference type="CDD" id="cd00367">
    <property type="entry name" value="PTS-HPr_like"/>
    <property type="match status" value="1"/>
</dbReference>
<dbReference type="Pfam" id="PF00358">
    <property type="entry name" value="PTS_EIIA_1"/>
    <property type="match status" value="1"/>
</dbReference>
<dbReference type="NCBIfam" id="TIGR01003">
    <property type="entry name" value="PTS_HPr_family"/>
    <property type="match status" value="1"/>
</dbReference>
<dbReference type="InterPro" id="IPR050499">
    <property type="entry name" value="PEP-utilizing_PTS_enzyme"/>
</dbReference>
<dbReference type="PROSITE" id="PS00371">
    <property type="entry name" value="PTS_EIIA_TYPE_1_HIS"/>
    <property type="match status" value="1"/>
</dbReference>
<dbReference type="GO" id="GO:0009401">
    <property type="term" value="P:phosphoenolpyruvate-dependent sugar phosphotransferase system"/>
    <property type="evidence" value="ECO:0007669"/>
    <property type="project" value="UniProtKB-KW"/>
</dbReference>
<dbReference type="InterPro" id="IPR008279">
    <property type="entry name" value="PEP-util_enz_mobile_dom"/>
</dbReference>
<comment type="similarity">
    <text evidence="4">Belongs to the PEP-utilizing enzyme family.</text>
</comment>
<evidence type="ECO:0000256" key="13">
    <source>
        <dbReference type="ARBA" id="ARBA00022842"/>
    </source>
</evidence>
<sequence>MALTIVAPCSGWVAPLEEVPDAVFAERILGDGVAIDPSEGRVCAPCDGEVIGLAKHAVTLRAENGAEIIIHVGLETVALKGEGFTPLTEQGAKVKAGDPLLAFDLDLLAQKAKSLITPIILANGEGFTLTSLMTGREIAAGEALFSVEPRVQATAQNAKGETATRRVIIASEHGLHARPAAVLAAAAKAFAGEVSITCQGRSANAKSAIAVMALGIRYLDEVLLRATGEHAEETLAKLAALLDQPHKEEKPSAPAIVASKRANAGSKIFGVTAAPGRVVGIAAPLGLAEIAVPEEGCGLATETAALQEALSGLRADIAQAAGRAKGAQREILAAHMELLSDLELHAAASALIAENKSAAFAWKAATRRFAKVFRSLQDPRLRERAADLLDLEHQMLARLIGVEVRTTYPPNAILIADEILPSHLSDASSIAGILSARGGPTSHVAILAAAMNIPALVGAGEEVLGIAEGSEILLDASGGFVDAAPDAATISQAKEDAALSAARASREKAEAQEITYTTDGARIEVFANLGKGAEEAASAVAFGAEGCGLLRTEFLFMERETPPSEDEQRAAYQAIAEALQHRPFILRTFDIGADKPVAYLSFPPEDNPQLGLRGIRAGLEWPQLLTTQLKAAASVTPFGCCRILLPMITALPELRAIRALLSQICADANLPIPPLGVMIETPSSALLADQLIAEADFLSIGTNDLTQYTLAIDRTHATLSKQLDALHPAVLRLIAKTAEAANAAGKIAAICGGLAADPAAVPVLIGLGVKELSMPAPAIPRVKALIRALHIETCRALAAEALACDSAEAVRALLQKEHLS</sequence>
<dbReference type="GO" id="GO:0008965">
    <property type="term" value="F:phosphoenolpyruvate-protein phosphotransferase activity"/>
    <property type="evidence" value="ECO:0007669"/>
    <property type="project" value="UniProtKB-EC"/>
</dbReference>
<dbReference type="InterPro" id="IPR000121">
    <property type="entry name" value="PEP_util_C"/>
</dbReference>
<keyword evidence="10" id="KW-0598">Phosphotransferase system</keyword>
<keyword evidence="13" id="KW-0460">Magnesium</keyword>
<dbReference type="Gene3D" id="1.10.274.10">
    <property type="entry name" value="PtsI, HPr-binding domain"/>
    <property type="match status" value="1"/>
</dbReference>
<comment type="subcellular location">
    <subcellularLocation>
        <location evidence="3">Cytoplasm</location>
    </subcellularLocation>
</comment>
<dbReference type="EC" id="2.7.3.9" evidence="5"/>
<keyword evidence="6" id="KW-0813">Transport</keyword>
<evidence type="ECO:0000256" key="4">
    <source>
        <dbReference type="ARBA" id="ARBA00007837"/>
    </source>
</evidence>
<dbReference type="GO" id="GO:0005737">
    <property type="term" value="C:cytoplasm"/>
    <property type="evidence" value="ECO:0007669"/>
    <property type="project" value="UniProtKB-SubCell"/>
</dbReference>
<evidence type="ECO:0000256" key="6">
    <source>
        <dbReference type="ARBA" id="ARBA00022448"/>
    </source>
</evidence>
<dbReference type="PANTHER" id="PTHR46244:SF6">
    <property type="entry name" value="PHOSPHOENOLPYRUVATE-PROTEIN PHOSPHOTRANSFERASE"/>
    <property type="match status" value="1"/>
</dbReference>
<reference evidence="16 17" key="1">
    <citation type="submission" date="2020-03" db="EMBL/GenBank/DDBJ databases">
        <title>Genomic Encyclopedia of Type Strains, Phase IV (KMG-IV): sequencing the most valuable type-strain genomes for metagenomic binning, comparative biology and taxonomic classification.</title>
        <authorList>
            <person name="Goeker M."/>
        </authorList>
    </citation>
    <scope>NUCLEOTIDE SEQUENCE [LARGE SCALE GENOMIC DNA]</scope>
    <source>
        <strain evidence="16 17">DSM 19867</strain>
    </source>
</reference>
<dbReference type="Pfam" id="PF02896">
    <property type="entry name" value="PEP-utilizers_C"/>
    <property type="match status" value="1"/>
</dbReference>
<evidence type="ECO:0000256" key="9">
    <source>
        <dbReference type="ARBA" id="ARBA00022679"/>
    </source>
</evidence>
<dbReference type="GO" id="GO:0046872">
    <property type="term" value="F:metal ion binding"/>
    <property type="evidence" value="ECO:0007669"/>
    <property type="project" value="UniProtKB-KW"/>
</dbReference>
<dbReference type="PROSITE" id="PS00742">
    <property type="entry name" value="PEP_ENZYMES_2"/>
    <property type="match status" value="1"/>
</dbReference>
<dbReference type="Gene3D" id="3.50.30.10">
    <property type="entry name" value="Phosphohistidine domain"/>
    <property type="match status" value="1"/>
</dbReference>
<evidence type="ECO:0000313" key="16">
    <source>
        <dbReference type="EMBL" id="NIK87424.1"/>
    </source>
</evidence>
<accession>A0A846MVC8</accession>
<dbReference type="Pfam" id="PF00381">
    <property type="entry name" value="PTS-HPr"/>
    <property type="match status" value="1"/>
</dbReference>